<dbReference type="EMBL" id="CP051627">
    <property type="protein sequence ID" value="UPT20343.1"/>
    <property type="molecule type" value="Genomic_DNA"/>
</dbReference>
<feature type="transmembrane region" description="Helical" evidence="1">
    <location>
        <begin position="208"/>
        <end position="225"/>
    </location>
</feature>
<accession>A0ABY4L215</accession>
<evidence type="ECO:0000313" key="2">
    <source>
        <dbReference type="EMBL" id="UPT20343.1"/>
    </source>
</evidence>
<feature type="transmembrane region" description="Helical" evidence="1">
    <location>
        <begin position="440"/>
        <end position="459"/>
    </location>
</feature>
<feature type="transmembrane region" description="Helical" evidence="1">
    <location>
        <begin position="283"/>
        <end position="300"/>
    </location>
</feature>
<feature type="transmembrane region" description="Helical" evidence="1">
    <location>
        <begin position="411"/>
        <end position="428"/>
    </location>
</feature>
<evidence type="ECO:0000256" key="1">
    <source>
        <dbReference type="SAM" id="Phobius"/>
    </source>
</evidence>
<reference evidence="2 3" key="1">
    <citation type="submission" date="2020-04" db="EMBL/GenBank/DDBJ databases">
        <title>Thermobifida alba genome sequencing and assembly.</title>
        <authorList>
            <person name="Luzics S."/>
            <person name="Horvath B."/>
            <person name="Nagy I."/>
            <person name="Toth A."/>
            <person name="Nagy I."/>
            <person name="Kukolya J."/>
        </authorList>
    </citation>
    <scope>NUCLEOTIDE SEQUENCE [LARGE SCALE GENOMIC DNA]</scope>
    <source>
        <strain evidence="2 3">DSM 43795</strain>
    </source>
</reference>
<protein>
    <submittedName>
        <fullName evidence="2">Uncharacterized protein</fullName>
    </submittedName>
</protein>
<sequence length="464" mass="48140">MRQMRAAAGTALATWRQRVREPSFLAALLASAALAHLAVPDPESRWVVVGLGEYRAEYNSAYVGTAAALSGALWLSLAGFYVVTGTGGRGGAAGLAQVLAAGPLRGWAHYAGRFTGNLAVLADAVPGLRKGAGTLVWFPVWLALVIAAQGRVLGTGPVAESMRDQMAGQGIEADTAEFAVGLMQIDSTAGVFSWSGFELPWGYLAERLAVVLGALLVALLPALWFRRAAPGRGRRAADGAPEAPRPWRRVAYRGLAAAPDRSLGAFARTVAARSRVLARSMPRWWWAVAAAVNAAALAVPGGTVPAVLLAAWIWPVLLWSGLGTRHPGRGDVDAVLAACPARRRRVAAEWAAGMLLTALTGLGPLVRMAATADWPGVAAWAGGAAFVASLALVLGTVSGTRRLFQAGYTPLWYLVLNGVSAVDFLGAVRVGGRLAGPPPGAVLLAAVALFAAAVAVAELRHARR</sequence>
<gene>
    <name evidence="2" type="ORF">FOF52_04670</name>
</gene>
<feature type="transmembrane region" description="Helical" evidence="1">
    <location>
        <begin position="64"/>
        <end position="83"/>
    </location>
</feature>
<feature type="transmembrane region" description="Helical" evidence="1">
    <location>
        <begin position="135"/>
        <end position="154"/>
    </location>
</feature>
<name>A0ABY4L215_THEAE</name>
<keyword evidence="3" id="KW-1185">Reference proteome</keyword>
<feature type="transmembrane region" description="Helical" evidence="1">
    <location>
        <begin position="378"/>
        <end position="399"/>
    </location>
</feature>
<keyword evidence="1" id="KW-1133">Transmembrane helix</keyword>
<proteinExistence type="predicted"/>
<dbReference type="Proteomes" id="UP000832041">
    <property type="component" value="Chromosome"/>
</dbReference>
<organism evidence="2 3">
    <name type="scientific">Thermobifida alba</name>
    <name type="common">Thermomonospora alba</name>
    <dbReference type="NCBI Taxonomy" id="53522"/>
    <lineage>
        <taxon>Bacteria</taxon>
        <taxon>Bacillati</taxon>
        <taxon>Actinomycetota</taxon>
        <taxon>Actinomycetes</taxon>
        <taxon>Streptosporangiales</taxon>
        <taxon>Nocardiopsidaceae</taxon>
        <taxon>Thermobifida</taxon>
    </lineage>
</organism>
<dbReference type="RefSeq" id="WP_248592601.1">
    <property type="nucleotide sequence ID" value="NZ_BAABEB010000012.1"/>
</dbReference>
<keyword evidence="1" id="KW-0472">Membrane</keyword>
<keyword evidence="1" id="KW-0812">Transmembrane</keyword>
<evidence type="ECO:0000313" key="3">
    <source>
        <dbReference type="Proteomes" id="UP000832041"/>
    </source>
</evidence>